<reference evidence="6" key="2">
    <citation type="journal article" date="2019" name="Int. J. Syst. Evol. Microbiol.">
        <title>The Global Catalogue of Microorganisms (GCM) 10K type strain sequencing project: providing services to taxonomists for standard genome sequencing and annotation.</title>
        <authorList>
            <consortium name="The Broad Institute Genomics Platform"/>
            <consortium name="The Broad Institute Genome Sequencing Center for Infectious Disease"/>
            <person name="Wu L."/>
            <person name="Ma J."/>
        </authorList>
    </citation>
    <scope>NUCLEOTIDE SEQUENCE [LARGE SCALE GENOMIC DNA]</scope>
    <source>
        <strain evidence="6">CECT 7184</strain>
    </source>
</reference>
<keyword evidence="1 2" id="KW-0732">Signal</keyword>
<evidence type="ECO:0000256" key="2">
    <source>
        <dbReference type="SAM" id="SignalP"/>
    </source>
</evidence>
<feature type="domain" description="Fibronectin type-III" evidence="3">
    <location>
        <begin position="457"/>
        <end position="554"/>
    </location>
</feature>
<dbReference type="Proteomes" id="UP001242368">
    <property type="component" value="Unassembled WGS sequence"/>
</dbReference>
<dbReference type="Pfam" id="PF00041">
    <property type="entry name" value="fn3"/>
    <property type="match status" value="5"/>
</dbReference>
<sequence length="2459" mass="263928">MKKKYLLLVALLFTIPFFSQEITIGTGTSVQVYPLGNNYGFERSASLYKASELVNTGNISTLAWYANVGGKGARPIKIYLKETTANTIVSSDWSSMTSGATLVYDGSVTPQQEWNTFILNTAFNYTGNANNLLVLVEANYGGSGNGGGASGNSIRYSDVAGTHMYIRGDYSAPTTTGTITAYRPNLKLKFGPLITCFSPIVINATSIATTSSVISWTAPVPVPANGYKYELRTSGAAGSGTAGLVLTGTTVAGVTTANISQLIPNTAYYVYVKAICSATDESNWSSSTSFTTLCLATNVPYTMPINAVTIPAIPACVVVQNVNNDTGIWKTYAAPTGFSGKAMGYYYSSNAADDWFYTQGLNLTAGVSYRLKFKYRNSGYVEKLRVSYGTSQVSTTMTNELFIVTTETVSSTVEKIIDFIPATTGIFYIGFQAYSDAYMNYLYVGDISVELSPTCLEIFSLNTSNITQTDAIISWTAPVTAPSNGYAYEIRTSGAAGSGATGLVTAGTTAAGITTVTITQLTPDTTYSVYVRGICSSTDTGAWSNGVPFTTLCAATNVPYTMPINAVTTPALPACVIVQNVNNDTGTWKSYATPTGFSGKAMGYYYSSNSANDWFYTRGLNLTAGVSYRLKFKYRNSGYVEKLRVSYGLLSVNTAMVNELFTVITPNQTSTVEKILDFIPTATGVYYIGFQAYSDAYMNYLYVGDISVELSPTCLEVFSLNISNITQTDAVISWTAPLITPSNGYAYEIRTSGAAGSGATGLVTAGTTAAGVTTVNTSQLTPNTTYSFYVKSVCSTTETSSWSTALMFTTLCVATNVPYTMPINAVTTPAIPECVIVENVNNDDKTWISYASQTGFTGKVMGYSYHSSNAANDWFYTRGLNLTAGTSYRLKFKYRNDYSAEKLRVSYGNAAVNSAMTNDLFTVSTTTTAATVEKSIDFVPSVTGVYYIGFQAYSDANKYRIYVGDISVELSPTCFELSGVQINSITETTATINWTAPATAPSNGYSYEIRTSGAAGSGNVGLVNSGTTAAGITTVAITQLTPDTTYSVYIRGICSSTDMGAWSNGVPFTTLCTATNVPYTMPINAVTTPTLPACVVVENVNNDDKTWISYASQTGFSGKVMGYPYHSTNVANDWFYTRGLNMTAGVSYRLRFKYRNSWSVEKLRVSYGQSPVNTAMVNELFTVTTPNAAATVEKVIDFVPTVSGVYYIGFQSYSDQNKSYLYVGDISVELSPTCLMALGVTVGNITKNSAVVNWQTPVIAPQSGYEYELRTSGNPGEAVGLVQSGTLAVGTITTTLQSLIPSTTYYIYIKSVCDSNTSSAWTDAKKITTLCDYYEILTTTPGTVCGSGQVPLEVTYTGGDVRWYTVPTGGSVIATGNSFTTPEINTTTSYWVSSAVTGGINNTGISTPSSSATALTITNWGIIFNAIEDTALNSVSVYSTTAGTLNIKIQNSAGVEIYETGNVNILAGGTTSPNIIPLNFTVPAGTGYKMLVKNASGVSLIRESSNLTFPYTGADGNMVVTSSEWGGSTTSYYYYFYDLKYTGICASPRTEVIATVTAAPNITLSATDIAICKGTPSAVVTITSGASDYNEYIWEPSTGVTGSAATGWIFNPAETTNYRLIAKQNQGSFCRTVKNVKVQVNPLVTFTPLQSDYVVCKDDVLELAYQELSKTDITVGTSTTLSTDYDATTAFMNRWTYSKQQYIYTKQELNALGFYHGKIKGLSFNITTLGSNATNQDYTIKIKSVTNNVISSTSFETDGFTTVYGPVTHTHTDSGWQDIMFTTTYEWDGSSNLLIEIYQKGINSSNNALTYYSTLTTDVGLYQQSGSDTSTGTLTKKRLNTKFFIDTGKVSWSPPTRLYTDSSGTLPYVSGSHAPKVYFKRNGDEEQDFNYTATFTSTVGCNTTQNIAVKVVDVKPPVVQDQLFCDAIPVDDIVVTAEPNATIRWYASATGTDILTSIDTTGTYYVDAERSGCKSERISAMITIVGAQTPTAPATQHFCDSALVSDLTVTIHQGFEARWYDAVASTTPLTGTVSLVNGATYYAATYHSGSGCESPRIPVTAVITPTPAALPAQSIHLCQATSFSGLQITTLPNAQLKWYVSATAVNPIVSTQNITSGVYYVSQTMNGCESARSQIQIMMQTALDKPAATTQNICGIGTVADLVATGAVPGAVYNWYDSATSTTPLPLTTSLTSGVYYVSQSLTGCESPRRSVSVRVLSKQAPVVNAFSFCGNARVGDLSLPTTTNISYRWYTTATSITELSQNVALTTGTYYVARVEHGCISERAAVPVTILPLPAPPTGSANQSFTVNEINEVTIADLEMDQTNIQWYISIQDAKTGNNPLSAVMPLISGQTYYAVIIGSNGCPSLPTAVTVDITLGIDGFDKTALVYYPNPVKDILNIRYKNVIEMVEVYNLLGQKVLIHEYKDMSIQLNMDSLASGSYLLKLRSENQVQIIKVVKK</sequence>
<dbReference type="Pfam" id="PF19081">
    <property type="entry name" value="Ig_7"/>
    <property type="match status" value="3"/>
</dbReference>
<feature type="chain" id="PRO_5045032469" evidence="2">
    <location>
        <begin position="22"/>
        <end position="2459"/>
    </location>
</feature>
<evidence type="ECO:0000259" key="3">
    <source>
        <dbReference type="PROSITE" id="PS50853"/>
    </source>
</evidence>
<evidence type="ECO:0000256" key="1">
    <source>
        <dbReference type="ARBA" id="ARBA00022729"/>
    </source>
</evidence>
<organism evidence="4 6">
    <name type="scientific">Paenimyroides ceti</name>
    <dbReference type="NCBI Taxonomy" id="395087"/>
    <lineage>
        <taxon>Bacteria</taxon>
        <taxon>Pseudomonadati</taxon>
        <taxon>Bacteroidota</taxon>
        <taxon>Flavobacteriia</taxon>
        <taxon>Flavobacteriales</taxon>
        <taxon>Flavobacteriaceae</taxon>
        <taxon>Paenimyroides</taxon>
    </lineage>
</organism>
<feature type="domain" description="Fibronectin type-III" evidence="3">
    <location>
        <begin position="976"/>
        <end position="1073"/>
    </location>
</feature>
<dbReference type="InterPro" id="IPR036116">
    <property type="entry name" value="FN3_sf"/>
</dbReference>
<accession>A0ABT8CN91</accession>
<evidence type="ECO:0000313" key="6">
    <source>
        <dbReference type="Proteomes" id="UP001242368"/>
    </source>
</evidence>
<feature type="domain" description="Fibronectin type-III" evidence="3">
    <location>
        <begin position="1236"/>
        <end position="1332"/>
    </location>
</feature>
<evidence type="ECO:0000313" key="4">
    <source>
        <dbReference type="EMBL" id="MDN3705770.1"/>
    </source>
</evidence>
<name>A0ABT8CN91_9FLAO</name>
<reference evidence="4" key="1">
    <citation type="journal article" date="2014" name="Int. J. Syst. Evol. Microbiol.">
        <title>Complete genome of a new Firmicutes species belonging to the dominant human colonic microbiota ('Ruminococcus bicirculans') reveals two chromosomes and a selective capacity to utilize plant glucans.</title>
        <authorList>
            <consortium name="NISC Comparative Sequencing Program"/>
            <person name="Wegmann U."/>
            <person name="Louis P."/>
            <person name="Goesmann A."/>
            <person name="Henrissat B."/>
            <person name="Duncan S.H."/>
            <person name="Flint H.J."/>
        </authorList>
    </citation>
    <scope>NUCLEOTIDE SEQUENCE</scope>
    <source>
        <strain evidence="4">CECT 7184</strain>
    </source>
</reference>
<evidence type="ECO:0000313" key="5">
    <source>
        <dbReference type="EMBL" id="MDN3709241.1"/>
    </source>
</evidence>
<comment type="caution">
    <text evidence="4">The sequence shown here is derived from an EMBL/GenBank/DDBJ whole genome shotgun (WGS) entry which is preliminary data.</text>
</comment>
<feature type="domain" description="Fibronectin type-III" evidence="3">
    <location>
        <begin position="198"/>
        <end position="295"/>
    </location>
</feature>
<dbReference type="EMBL" id="JAUFQU010000024">
    <property type="protein sequence ID" value="MDN3709241.1"/>
    <property type="molecule type" value="Genomic_DNA"/>
</dbReference>
<reference evidence="4" key="3">
    <citation type="submission" date="2023-06" db="EMBL/GenBank/DDBJ databases">
        <authorList>
            <person name="Lucena T."/>
            <person name="Sun Q."/>
        </authorList>
    </citation>
    <scope>NUCLEOTIDE SEQUENCE</scope>
    <source>
        <strain evidence="4">CECT 7184</strain>
    </source>
</reference>
<protein>
    <submittedName>
        <fullName evidence="4">Fibronectin type III domain-containing protein</fullName>
    </submittedName>
</protein>
<gene>
    <name evidence="4" type="ORF">QW060_01360</name>
    <name evidence="5" type="ORF">QW060_19650</name>
</gene>
<dbReference type="InterPro" id="IPR003961">
    <property type="entry name" value="FN3_dom"/>
</dbReference>
<dbReference type="CDD" id="cd00063">
    <property type="entry name" value="FN3"/>
    <property type="match status" value="5"/>
</dbReference>
<dbReference type="NCBIfam" id="TIGR04183">
    <property type="entry name" value="Por_Secre_tail"/>
    <property type="match status" value="1"/>
</dbReference>
<dbReference type="RefSeq" id="WP_290361920.1">
    <property type="nucleotide sequence ID" value="NZ_JAUFQU010000001.1"/>
</dbReference>
<dbReference type="Pfam" id="PF18962">
    <property type="entry name" value="Por_Secre_tail"/>
    <property type="match status" value="1"/>
</dbReference>
<dbReference type="InterPro" id="IPR044023">
    <property type="entry name" value="Ig_7"/>
</dbReference>
<feature type="signal peptide" evidence="2">
    <location>
        <begin position="1"/>
        <end position="21"/>
    </location>
</feature>
<dbReference type="Gene3D" id="2.60.120.200">
    <property type="match status" value="4"/>
</dbReference>
<dbReference type="Gene3D" id="2.60.40.10">
    <property type="entry name" value="Immunoglobulins"/>
    <property type="match status" value="5"/>
</dbReference>
<dbReference type="InterPro" id="IPR013783">
    <property type="entry name" value="Ig-like_fold"/>
</dbReference>
<feature type="domain" description="Fibronectin type-III" evidence="3">
    <location>
        <begin position="716"/>
        <end position="813"/>
    </location>
</feature>
<dbReference type="SMART" id="SM00060">
    <property type="entry name" value="FN3"/>
    <property type="match status" value="5"/>
</dbReference>
<dbReference type="PROSITE" id="PS50853">
    <property type="entry name" value="FN3"/>
    <property type="match status" value="5"/>
</dbReference>
<keyword evidence="6" id="KW-1185">Reference proteome</keyword>
<dbReference type="SUPFAM" id="SSF49265">
    <property type="entry name" value="Fibronectin type III"/>
    <property type="match status" value="5"/>
</dbReference>
<proteinExistence type="predicted"/>
<dbReference type="InterPro" id="IPR026444">
    <property type="entry name" value="Secre_tail"/>
</dbReference>
<dbReference type="EMBL" id="JAUFQU010000001">
    <property type="protein sequence ID" value="MDN3705770.1"/>
    <property type="molecule type" value="Genomic_DNA"/>
</dbReference>